<keyword evidence="22" id="KW-1185">Reference proteome</keyword>
<feature type="compositionally biased region" description="Basic and acidic residues" evidence="17">
    <location>
        <begin position="465"/>
        <end position="482"/>
    </location>
</feature>
<evidence type="ECO:0000256" key="16">
    <source>
        <dbReference type="ARBA" id="ARBA00051245"/>
    </source>
</evidence>
<evidence type="ECO:0000256" key="15">
    <source>
        <dbReference type="ARBA" id="ARBA00023137"/>
    </source>
</evidence>
<evidence type="ECO:0000256" key="9">
    <source>
        <dbReference type="ARBA" id="ARBA00022692"/>
    </source>
</evidence>
<evidence type="ECO:0000256" key="7">
    <source>
        <dbReference type="ARBA" id="ARBA00022519"/>
    </source>
</evidence>
<comment type="catalytic activity">
    <reaction evidence="16">
        <text>L-tyrosyl-[protein] + ATP = O-phospho-L-tyrosyl-[protein] + ADP + H(+)</text>
        <dbReference type="Rhea" id="RHEA:10596"/>
        <dbReference type="Rhea" id="RHEA-COMP:10136"/>
        <dbReference type="Rhea" id="RHEA-COMP:20101"/>
        <dbReference type="ChEBI" id="CHEBI:15378"/>
        <dbReference type="ChEBI" id="CHEBI:30616"/>
        <dbReference type="ChEBI" id="CHEBI:46858"/>
        <dbReference type="ChEBI" id="CHEBI:61978"/>
        <dbReference type="ChEBI" id="CHEBI:456216"/>
        <dbReference type="EC" id="2.7.10.2"/>
    </reaction>
</comment>
<dbReference type="PANTHER" id="PTHR32309">
    <property type="entry name" value="TYROSINE-PROTEIN KINASE"/>
    <property type="match status" value="1"/>
</dbReference>
<evidence type="ECO:0000256" key="13">
    <source>
        <dbReference type="ARBA" id="ARBA00022989"/>
    </source>
</evidence>
<dbReference type="GO" id="GO:0004715">
    <property type="term" value="F:non-membrane spanning protein tyrosine kinase activity"/>
    <property type="evidence" value="ECO:0007669"/>
    <property type="project" value="UniProtKB-EC"/>
</dbReference>
<dbReference type="NCBIfam" id="TIGR01007">
    <property type="entry name" value="eps_fam"/>
    <property type="match status" value="1"/>
</dbReference>
<dbReference type="CDD" id="cd05387">
    <property type="entry name" value="BY-kinase"/>
    <property type="match status" value="1"/>
</dbReference>
<dbReference type="Pfam" id="PF13614">
    <property type="entry name" value="AAA_31"/>
    <property type="match status" value="1"/>
</dbReference>
<comment type="similarity">
    <text evidence="2">Belongs to the CpsC/CapA family.</text>
</comment>
<dbReference type="InterPro" id="IPR025669">
    <property type="entry name" value="AAA_dom"/>
</dbReference>
<keyword evidence="6" id="KW-1003">Cell membrane</keyword>
<comment type="similarity">
    <text evidence="3">Belongs to the CpsD/CapB family.</text>
</comment>
<dbReference type="InterPro" id="IPR005702">
    <property type="entry name" value="Wzc-like_C"/>
</dbReference>
<keyword evidence="12" id="KW-0067">ATP-binding</keyword>
<keyword evidence="13 18" id="KW-1133">Transmembrane helix</keyword>
<dbReference type="SUPFAM" id="SSF52540">
    <property type="entry name" value="P-loop containing nucleoside triphosphate hydrolases"/>
    <property type="match status" value="1"/>
</dbReference>
<dbReference type="InterPro" id="IPR003856">
    <property type="entry name" value="LPS_length_determ_N"/>
</dbReference>
<dbReference type="Pfam" id="PF02706">
    <property type="entry name" value="Wzz"/>
    <property type="match status" value="1"/>
</dbReference>
<evidence type="ECO:0000313" key="21">
    <source>
        <dbReference type="EMBL" id="ULN42574.1"/>
    </source>
</evidence>
<evidence type="ECO:0000259" key="20">
    <source>
        <dbReference type="Pfam" id="PF13614"/>
    </source>
</evidence>
<name>A0ABY3TSB5_9MYCO</name>
<comment type="subcellular location">
    <subcellularLocation>
        <location evidence="1">Cell inner membrane</location>
        <topology evidence="1">Multi-pass membrane protein</topology>
    </subcellularLocation>
</comment>
<dbReference type="InterPro" id="IPR050445">
    <property type="entry name" value="Bact_polysacc_biosynth/exp"/>
</dbReference>
<proteinExistence type="inferred from homology"/>
<keyword evidence="15" id="KW-0829">Tyrosine-protein kinase</keyword>
<keyword evidence="7" id="KW-0997">Cell inner membrane</keyword>
<feature type="domain" description="AAA" evidence="20">
    <location>
        <begin position="263"/>
        <end position="402"/>
    </location>
</feature>
<evidence type="ECO:0000259" key="19">
    <source>
        <dbReference type="Pfam" id="PF02706"/>
    </source>
</evidence>
<evidence type="ECO:0000256" key="8">
    <source>
        <dbReference type="ARBA" id="ARBA00022679"/>
    </source>
</evidence>
<dbReference type="InterPro" id="IPR027417">
    <property type="entry name" value="P-loop_NTPase"/>
</dbReference>
<organism evidence="21 22">
    <name type="scientific">Mycolicibacterium crocinum</name>
    <dbReference type="NCBI Taxonomy" id="388459"/>
    <lineage>
        <taxon>Bacteria</taxon>
        <taxon>Bacillati</taxon>
        <taxon>Actinomycetota</taxon>
        <taxon>Actinomycetes</taxon>
        <taxon>Mycobacteriales</taxon>
        <taxon>Mycobacteriaceae</taxon>
        <taxon>Mycolicibacterium</taxon>
    </lineage>
</organism>
<keyword evidence="8 21" id="KW-0808">Transferase</keyword>
<reference evidence="21" key="1">
    <citation type="submission" date="2022-08" db="EMBL/GenBank/DDBJ databases">
        <title>Whole genome sequencing of non-tuberculosis mycobacteria type-strains.</title>
        <authorList>
            <person name="Igarashi Y."/>
            <person name="Osugi A."/>
            <person name="Mitarai S."/>
        </authorList>
    </citation>
    <scope>NUCLEOTIDE SEQUENCE</scope>
    <source>
        <strain evidence="21">JCM 16369</strain>
    </source>
</reference>
<evidence type="ECO:0000256" key="4">
    <source>
        <dbReference type="ARBA" id="ARBA00008883"/>
    </source>
</evidence>
<gene>
    <name evidence="21" type="ORF">MI149_05530</name>
</gene>
<feature type="compositionally biased region" description="Basic and acidic residues" evidence="17">
    <location>
        <begin position="492"/>
        <end position="508"/>
    </location>
</feature>
<evidence type="ECO:0000256" key="10">
    <source>
        <dbReference type="ARBA" id="ARBA00022741"/>
    </source>
</evidence>
<evidence type="ECO:0000256" key="11">
    <source>
        <dbReference type="ARBA" id="ARBA00022777"/>
    </source>
</evidence>
<dbReference type="PANTHER" id="PTHR32309:SF13">
    <property type="entry name" value="FERRIC ENTEROBACTIN TRANSPORT PROTEIN FEPE"/>
    <property type="match status" value="1"/>
</dbReference>
<dbReference type="EMBL" id="CP092362">
    <property type="protein sequence ID" value="ULN42574.1"/>
    <property type="molecule type" value="Genomic_DNA"/>
</dbReference>
<sequence length="508" mass="54417">MNLLDYVKVLRTRWITVCVTMLVAVVAAVMYTLTTIPQYQASTQLYVSASSGSSITDLYQGNRLSQERVLSYTQLIMGETLAQRTIDRLNLDMNAASLKARVTAAAKPNTVLIDVSVRDTSPTRARDIANGLSDEFVQMVSELEASPVTGASPNARVIVEQRASVPAKPVTPKKLRNLLAGFAAGAFLGVGLALLRDQLDNTVKDRETLEKITGTGLVGSIPLDKDLHKKPAISFEGNSSSVAESFRKLRTNLQFLAVDNPPRVIVVTSASPGEGKSTTAINIALALAEAEHSVVLVDADMRRPSVDKYLDLVGAVGFSTALSGGASLRDVLQKTAFTNLTAITSGATPPNPSELLGSQAARNLLSQLREQFDYVIVDSSPLLAVTDGAILAANSDGALIMARYGQTKREQLAHAIGNLRDVGATVLGTVFTMTSTRGANSYSYNYGYYGSDRRDSVTKSPTVMDRVRSQAHDPPDSPDASRDNTQVAEPLDDPKQVTRTSDGERPGR</sequence>
<dbReference type="EC" id="2.7.10.2" evidence="5"/>
<accession>A0ABY3TSB5</accession>
<feature type="domain" description="Polysaccharide chain length determinant N-terminal" evidence="19">
    <location>
        <begin position="2"/>
        <end position="77"/>
    </location>
</feature>
<comment type="similarity">
    <text evidence="4">Belongs to the etk/wzc family.</text>
</comment>
<evidence type="ECO:0000256" key="17">
    <source>
        <dbReference type="SAM" id="MobiDB-lite"/>
    </source>
</evidence>
<evidence type="ECO:0000313" key="22">
    <source>
        <dbReference type="Proteomes" id="UP001055337"/>
    </source>
</evidence>
<evidence type="ECO:0000256" key="1">
    <source>
        <dbReference type="ARBA" id="ARBA00004429"/>
    </source>
</evidence>
<dbReference type="RefSeq" id="WP_240178981.1">
    <property type="nucleotide sequence ID" value="NZ_CP092362.2"/>
</dbReference>
<dbReference type="Gene3D" id="3.40.50.300">
    <property type="entry name" value="P-loop containing nucleotide triphosphate hydrolases"/>
    <property type="match status" value="1"/>
</dbReference>
<evidence type="ECO:0000256" key="2">
    <source>
        <dbReference type="ARBA" id="ARBA00006683"/>
    </source>
</evidence>
<keyword evidence="9 18" id="KW-0812">Transmembrane</keyword>
<feature type="transmembrane region" description="Helical" evidence="18">
    <location>
        <begin position="12"/>
        <end position="33"/>
    </location>
</feature>
<evidence type="ECO:0000256" key="14">
    <source>
        <dbReference type="ARBA" id="ARBA00023136"/>
    </source>
</evidence>
<keyword evidence="10" id="KW-0547">Nucleotide-binding</keyword>
<dbReference type="Proteomes" id="UP001055337">
    <property type="component" value="Chromosome"/>
</dbReference>
<evidence type="ECO:0000256" key="6">
    <source>
        <dbReference type="ARBA" id="ARBA00022475"/>
    </source>
</evidence>
<keyword evidence="14 18" id="KW-0472">Membrane</keyword>
<evidence type="ECO:0000256" key="3">
    <source>
        <dbReference type="ARBA" id="ARBA00007316"/>
    </source>
</evidence>
<evidence type="ECO:0000256" key="12">
    <source>
        <dbReference type="ARBA" id="ARBA00022840"/>
    </source>
</evidence>
<evidence type="ECO:0000256" key="5">
    <source>
        <dbReference type="ARBA" id="ARBA00011903"/>
    </source>
</evidence>
<keyword evidence="11" id="KW-0418">Kinase</keyword>
<feature type="region of interest" description="Disordered" evidence="17">
    <location>
        <begin position="450"/>
        <end position="508"/>
    </location>
</feature>
<evidence type="ECO:0000256" key="18">
    <source>
        <dbReference type="SAM" id="Phobius"/>
    </source>
</evidence>
<protein>
    <recommendedName>
        <fullName evidence="5">non-specific protein-tyrosine kinase</fullName>
        <ecNumber evidence="5">2.7.10.2</ecNumber>
    </recommendedName>
</protein>